<dbReference type="GO" id="GO:0005886">
    <property type="term" value="C:plasma membrane"/>
    <property type="evidence" value="ECO:0007669"/>
    <property type="project" value="InterPro"/>
</dbReference>
<evidence type="ECO:0000313" key="7">
    <source>
        <dbReference type="Proteomes" id="UP000536534"/>
    </source>
</evidence>
<evidence type="ECO:0000256" key="2">
    <source>
        <dbReference type="ARBA" id="ARBA00022519"/>
    </source>
</evidence>
<dbReference type="Pfam" id="PF06835">
    <property type="entry name" value="LptC"/>
    <property type="match status" value="1"/>
</dbReference>
<reference evidence="6 7" key="1">
    <citation type="journal article" date="2020" name="Biotechnol. Biofuels">
        <title>New insights from the biogas microbiome by comprehensive genome-resolved metagenomics of nearly 1600 species originating from multiple anaerobic digesters.</title>
        <authorList>
            <person name="Campanaro S."/>
            <person name="Treu L."/>
            <person name="Rodriguez-R L.M."/>
            <person name="Kovalovszki A."/>
            <person name="Ziels R.M."/>
            <person name="Maus I."/>
            <person name="Zhu X."/>
            <person name="Kougias P.G."/>
            <person name="Basile A."/>
            <person name="Luo G."/>
            <person name="Schluter A."/>
            <person name="Konstantinidis K.T."/>
            <person name="Angelidaki I."/>
        </authorList>
    </citation>
    <scope>NUCLEOTIDE SEQUENCE [LARGE SCALE GENOMIC DNA]</scope>
    <source>
        <strain evidence="6">AS06rmzACSIP_256</strain>
    </source>
</reference>
<sequence>MQASYRLYPAIALALIAGGSILLEQSTRVDDSAGEAVRSGAPDFVAERARIVGFGVDGAERYELLAETIVHFPADDTIRLHQPRLLLRAIGSETRIVAQGAEVSPGGEQVDFAGGVRVDRRIEGDPRPTTLRSETLSVWPESHRARSDTPVQLTQGASTATALGLRADNLFGTLELIGNVEVHMPSRQQNPS</sequence>
<keyword evidence="1" id="KW-1003">Cell membrane</keyword>
<evidence type="ECO:0000313" key="6">
    <source>
        <dbReference type="EMBL" id="NLF53625.1"/>
    </source>
</evidence>
<accession>A0A7X7LUK6</accession>
<dbReference type="EMBL" id="JAAYYV010000112">
    <property type="protein sequence ID" value="NLF53625.1"/>
    <property type="molecule type" value="Genomic_DNA"/>
</dbReference>
<organism evidence="6 7">
    <name type="scientific">Thauera phenolivorans</name>
    <dbReference type="NCBI Taxonomy" id="1792543"/>
    <lineage>
        <taxon>Bacteria</taxon>
        <taxon>Pseudomonadati</taxon>
        <taxon>Pseudomonadota</taxon>
        <taxon>Betaproteobacteria</taxon>
        <taxon>Rhodocyclales</taxon>
        <taxon>Zoogloeaceae</taxon>
        <taxon>Thauera</taxon>
    </lineage>
</organism>
<dbReference type="Proteomes" id="UP000536534">
    <property type="component" value="Unassembled WGS sequence"/>
</dbReference>
<keyword evidence="5" id="KW-0472">Membrane</keyword>
<proteinExistence type="predicted"/>
<comment type="caution">
    <text evidence="6">The sequence shown here is derived from an EMBL/GenBank/DDBJ whole genome shotgun (WGS) entry which is preliminary data.</text>
</comment>
<protein>
    <submittedName>
        <fullName evidence="6">LPS export ABC transporter periplasmic protein LptC</fullName>
    </submittedName>
</protein>
<dbReference type="GO" id="GO:0015221">
    <property type="term" value="F:lipopolysaccharide transmembrane transporter activity"/>
    <property type="evidence" value="ECO:0007669"/>
    <property type="project" value="InterPro"/>
</dbReference>
<dbReference type="GO" id="GO:0017089">
    <property type="term" value="F:glycolipid transfer activity"/>
    <property type="evidence" value="ECO:0007669"/>
    <property type="project" value="TreeGrafter"/>
</dbReference>
<dbReference type="Gene3D" id="2.60.450.10">
    <property type="entry name" value="Lipopolysaccharide (LPS) transport protein A like domain"/>
    <property type="match status" value="1"/>
</dbReference>
<keyword evidence="2" id="KW-0997">Cell inner membrane</keyword>
<name>A0A7X7LUK6_9RHOO</name>
<evidence type="ECO:0000256" key="5">
    <source>
        <dbReference type="ARBA" id="ARBA00023136"/>
    </source>
</evidence>
<keyword evidence="4" id="KW-1133">Transmembrane helix</keyword>
<evidence type="ECO:0000256" key="1">
    <source>
        <dbReference type="ARBA" id="ARBA00022475"/>
    </source>
</evidence>
<dbReference type="PANTHER" id="PTHR37481">
    <property type="entry name" value="LIPOPOLYSACCHARIDE EXPORT SYSTEM PROTEIN LPTC"/>
    <property type="match status" value="1"/>
</dbReference>
<gene>
    <name evidence="6" type="primary">lptC</name>
    <name evidence="6" type="ORF">GX576_04355</name>
</gene>
<keyword evidence="3" id="KW-0812">Transmembrane</keyword>
<dbReference type="AlphaFoldDB" id="A0A7X7LUK6"/>
<dbReference type="NCBIfam" id="TIGR04409">
    <property type="entry name" value="LptC_YrbK"/>
    <property type="match status" value="1"/>
</dbReference>
<evidence type="ECO:0000256" key="4">
    <source>
        <dbReference type="ARBA" id="ARBA00022989"/>
    </source>
</evidence>
<dbReference type="PANTHER" id="PTHR37481:SF1">
    <property type="entry name" value="LIPOPOLYSACCHARIDE EXPORT SYSTEM PROTEIN LPTC"/>
    <property type="match status" value="1"/>
</dbReference>
<dbReference type="GO" id="GO:0030288">
    <property type="term" value="C:outer membrane-bounded periplasmic space"/>
    <property type="evidence" value="ECO:0007669"/>
    <property type="project" value="TreeGrafter"/>
</dbReference>
<dbReference type="InterPro" id="IPR026265">
    <property type="entry name" value="LptC"/>
</dbReference>
<dbReference type="InterPro" id="IPR010664">
    <property type="entry name" value="LipoPS_assembly_LptC-rel"/>
</dbReference>
<evidence type="ECO:0000256" key="3">
    <source>
        <dbReference type="ARBA" id="ARBA00022692"/>
    </source>
</evidence>
<dbReference type="InterPro" id="IPR052363">
    <property type="entry name" value="LPS_export_LptC"/>
</dbReference>